<dbReference type="CDD" id="cd00564">
    <property type="entry name" value="TMP_TenI"/>
    <property type="match status" value="1"/>
</dbReference>
<feature type="domain" description="Thiamine phosphate synthase/TenI" evidence="2">
    <location>
        <begin position="2"/>
        <end position="139"/>
    </location>
</feature>
<keyword evidence="3" id="KW-0808">Transferase</keyword>
<dbReference type="Pfam" id="PF02581">
    <property type="entry name" value="TMP-TENI"/>
    <property type="match status" value="1"/>
</dbReference>
<evidence type="ECO:0000313" key="4">
    <source>
        <dbReference type="Proteomes" id="UP000679307"/>
    </source>
</evidence>
<dbReference type="PANTHER" id="PTHR20857:SF15">
    <property type="entry name" value="THIAMINE-PHOSPHATE SYNTHASE"/>
    <property type="match status" value="1"/>
</dbReference>
<evidence type="ECO:0000313" key="3">
    <source>
        <dbReference type="EMBL" id="QVT79248.1"/>
    </source>
</evidence>
<evidence type="ECO:0000259" key="2">
    <source>
        <dbReference type="Pfam" id="PF02581"/>
    </source>
</evidence>
<dbReference type="PANTHER" id="PTHR20857">
    <property type="entry name" value="THIAMINE-PHOSPHATE PYROPHOSPHORYLASE"/>
    <property type="match status" value="1"/>
</dbReference>
<dbReference type="Proteomes" id="UP000679307">
    <property type="component" value="Chromosome"/>
</dbReference>
<name>A0ABX8EKW0_9ACTN</name>
<sequence length="159" mass="16287">MAAWTAALVAAVRPLGTRVIVNDRLDIALMADADGVHLGAEDLPVDAVRFLAPEGFLIGATCRGPEGARAARAQGADYVGLGPVYRSTTKADLPDPVGLDVLAQTSRVLPTIAIGGVTVDRVPDVMAAGAYGVAVVAAVWQASDPPRVAKEIADLVHVA</sequence>
<evidence type="ECO:0000256" key="1">
    <source>
        <dbReference type="ARBA" id="ARBA00022977"/>
    </source>
</evidence>
<dbReference type="EMBL" id="CP075371">
    <property type="protein sequence ID" value="QVT79248.1"/>
    <property type="molecule type" value="Genomic_DNA"/>
</dbReference>
<accession>A0ABX8EKW0</accession>
<dbReference type="InterPro" id="IPR022998">
    <property type="entry name" value="ThiamineP_synth_TenI"/>
</dbReference>
<keyword evidence="4" id="KW-1185">Reference proteome</keyword>
<keyword evidence="1" id="KW-0784">Thiamine biosynthesis</keyword>
<organism evidence="3 4">
    <name type="scientific">Nocardioides aquaticus</name>
    <dbReference type="NCBI Taxonomy" id="160826"/>
    <lineage>
        <taxon>Bacteria</taxon>
        <taxon>Bacillati</taxon>
        <taxon>Actinomycetota</taxon>
        <taxon>Actinomycetes</taxon>
        <taxon>Propionibacteriales</taxon>
        <taxon>Nocardioidaceae</taxon>
        <taxon>Nocardioides</taxon>
    </lineage>
</organism>
<proteinExistence type="predicted"/>
<gene>
    <name evidence="3" type="primary">thiE_1</name>
    <name evidence="3" type="ORF">ENKNEFLB_01629</name>
</gene>
<reference evidence="3 4" key="1">
    <citation type="submission" date="2021-05" db="EMBL/GenBank/DDBJ databases">
        <title>Complete genome of Nocardioides aquaticus KCTC 9944T isolated from meromictic and hypersaline Ekho Lake, Antarctica.</title>
        <authorList>
            <person name="Hwang K."/>
            <person name="Kim K.M."/>
            <person name="Choe H."/>
        </authorList>
    </citation>
    <scope>NUCLEOTIDE SEQUENCE [LARGE SCALE GENOMIC DNA]</scope>
    <source>
        <strain evidence="3 4">KCTC 9944</strain>
    </source>
</reference>
<dbReference type="GO" id="GO:0004789">
    <property type="term" value="F:thiamine-phosphate diphosphorylase activity"/>
    <property type="evidence" value="ECO:0007669"/>
    <property type="project" value="UniProtKB-EC"/>
</dbReference>
<dbReference type="EC" id="2.5.1.3" evidence="3"/>
<protein>
    <submittedName>
        <fullName evidence="3">Thiamine-phosphate synthase</fullName>
        <ecNumber evidence="3">2.5.1.3</ecNumber>
    </submittedName>
</protein>